<organism evidence="1 2">
    <name type="scientific">Phomopsis amygdali</name>
    <name type="common">Fusicoccum amygdali</name>
    <dbReference type="NCBI Taxonomy" id="1214568"/>
    <lineage>
        <taxon>Eukaryota</taxon>
        <taxon>Fungi</taxon>
        <taxon>Dikarya</taxon>
        <taxon>Ascomycota</taxon>
        <taxon>Pezizomycotina</taxon>
        <taxon>Sordariomycetes</taxon>
        <taxon>Sordariomycetidae</taxon>
        <taxon>Diaporthales</taxon>
        <taxon>Diaporthaceae</taxon>
        <taxon>Diaporthe</taxon>
    </lineage>
</organism>
<proteinExistence type="predicted"/>
<comment type="caution">
    <text evidence="1">The sequence shown here is derived from an EMBL/GenBank/DDBJ whole genome shotgun (WGS) entry which is preliminary data.</text>
</comment>
<dbReference type="AlphaFoldDB" id="A0AAD9S196"/>
<dbReference type="Proteomes" id="UP001265746">
    <property type="component" value="Unassembled WGS sequence"/>
</dbReference>
<reference evidence="1" key="1">
    <citation type="submission" date="2023-06" db="EMBL/GenBank/DDBJ databases">
        <authorList>
            <person name="Noh H."/>
        </authorList>
    </citation>
    <scope>NUCLEOTIDE SEQUENCE</scope>
    <source>
        <strain evidence="1">DUCC20226</strain>
    </source>
</reference>
<dbReference type="EMBL" id="JAUJFL010000011">
    <property type="protein sequence ID" value="KAK2596415.1"/>
    <property type="molecule type" value="Genomic_DNA"/>
</dbReference>
<sequence>MSSISKIQAALTAATNEVTVAAANLNFDFTLIKCEAPKEFRQLGSALTQRRKENAEYGSSHITARRLGALFEGLLPPTPTLLRAYGNRVSEIAQSSQQNVSPEPENSMFAAHAGIDGTSIWAAATSSPTALHVQLLACMLARHWPAGEATSIWVELVQGRRKEVEDAWNQNHPVPYASLTAATQSKISRVSLAEWDASARSWLRTADRVKVKHQNQLMLLVANLSIPINEHMEVYQSVIPAWKSALTSTEKLMSGMPQATSYGPCLLAISSWHLYPDIIITGPTTVSHKFEDPLVRPGGTLTLGLARPGGEMHRGVFWSLSLAHLNFYGRRPVQKDAVLNLNAQRLSFQQFPV</sequence>
<evidence type="ECO:0000313" key="1">
    <source>
        <dbReference type="EMBL" id="KAK2596415.1"/>
    </source>
</evidence>
<protein>
    <submittedName>
        <fullName evidence="1">Uncharacterized protein</fullName>
    </submittedName>
</protein>
<evidence type="ECO:0000313" key="2">
    <source>
        <dbReference type="Proteomes" id="UP001265746"/>
    </source>
</evidence>
<keyword evidence="2" id="KW-1185">Reference proteome</keyword>
<accession>A0AAD9S196</accession>
<gene>
    <name evidence="1" type="ORF">N8I77_013306</name>
</gene>
<name>A0AAD9S196_PHOAM</name>